<dbReference type="NCBIfam" id="NF004051">
    <property type="entry name" value="PRK05571.1"/>
    <property type="match status" value="1"/>
</dbReference>
<evidence type="ECO:0000256" key="1">
    <source>
        <dbReference type="ARBA" id="ARBA00008754"/>
    </source>
</evidence>
<dbReference type="AlphaFoldDB" id="A0A1F4ZUT6"/>
<dbReference type="Pfam" id="PF02502">
    <property type="entry name" value="LacAB_rpiB"/>
    <property type="match status" value="1"/>
</dbReference>
<dbReference type="PANTHER" id="PTHR30345">
    <property type="entry name" value="RIBOSE-5-PHOSPHATE ISOMERASE B"/>
    <property type="match status" value="1"/>
</dbReference>
<evidence type="ECO:0000313" key="2">
    <source>
        <dbReference type="EMBL" id="OGD09154.1"/>
    </source>
</evidence>
<dbReference type="PANTHER" id="PTHR30345:SF0">
    <property type="entry name" value="DNA DAMAGE-REPAIR_TOLERATION PROTEIN DRT102"/>
    <property type="match status" value="1"/>
</dbReference>
<dbReference type="STRING" id="1797263.A2397_01535"/>
<dbReference type="GO" id="GO:0019316">
    <property type="term" value="P:D-allose catabolic process"/>
    <property type="evidence" value="ECO:0007669"/>
    <property type="project" value="TreeGrafter"/>
</dbReference>
<name>A0A1F4ZUT6_9BACT</name>
<accession>A0A1F4ZUT6</accession>
<dbReference type="EMBL" id="MEXR01000038">
    <property type="protein sequence ID" value="OGD09154.1"/>
    <property type="molecule type" value="Genomic_DNA"/>
</dbReference>
<organism evidence="2 3">
    <name type="scientific">Candidatus Amesbacteria bacterium RIFOXYB1_FULL_44_23</name>
    <dbReference type="NCBI Taxonomy" id="1797263"/>
    <lineage>
        <taxon>Bacteria</taxon>
        <taxon>Candidatus Amesiibacteriota</taxon>
    </lineage>
</organism>
<dbReference type="InterPro" id="IPR003500">
    <property type="entry name" value="RpiB_LacA_LacB"/>
</dbReference>
<dbReference type="NCBIfam" id="TIGR00689">
    <property type="entry name" value="rpiB_lacA_lacB"/>
    <property type="match status" value="1"/>
</dbReference>
<sequence length="154" mass="17400">MYIAADHRGFELKAKINEWLKGRGYTFEDLGAYEYAQSDDFVDYAIDVAQRVAVNPEHNRGILICGGGSGMCIAANKVKGIRAGLGFVQDQVHASRKDDNINILALAADNTDEMLAVELVEKFLETEFVQSENYLRRVEKITRYEREPAQPKKR</sequence>
<comment type="similarity">
    <text evidence="1">Belongs to the LacAB/RpiB family.</text>
</comment>
<reference evidence="2 3" key="1">
    <citation type="journal article" date="2016" name="Nat. Commun.">
        <title>Thousands of microbial genomes shed light on interconnected biogeochemical processes in an aquifer system.</title>
        <authorList>
            <person name="Anantharaman K."/>
            <person name="Brown C.T."/>
            <person name="Hug L.A."/>
            <person name="Sharon I."/>
            <person name="Castelle C.J."/>
            <person name="Probst A.J."/>
            <person name="Thomas B.C."/>
            <person name="Singh A."/>
            <person name="Wilkins M.J."/>
            <person name="Karaoz U."/>
            <person name="Brodie E.L."/>
            <person name="Williams K.H."/>
            <person name="Hubbard S.S."/>
            <person name="Banfield J.F."/>
        </authorList>
    </citation>
    <scope>NUCLEOTIDE SEQUENCE [LARGE SCALE GENOMIC DNA]</scope>
</reference>
<dbReference type="Proteomes" id="UP000176424">
    <property type="component" value="Unassembled WGS sequence"/>
</dbReference>
<protein>
    <recommendedName>
        <fullName evidence="4">Ribose-5-phosphate isomerase</fullName>
    </recommendedName>
</protein>
<evidence type="ECO:0000313" key="3">
    <source>
        <dbReference type="Proteomes" id="UP000176424"/>
    </source>
</evidence>
<dbReference type="InterPro" id="IPR036569">
    <property type="entry name" value="RpiB_LacA_LacB_sf"/>
</dbReference>
<dbReference type="PIRSF" id="PIRSF005384">
    <property type="entry name" value="RpiB_LacA_B"/>
    <property type="match status" value="1"/>
</dbReference>
<comment type="caution">
    <text evidence="2">The sequence shown here is derived from an EMBL/GenBank/DDBJ whole genome shotgun (WGS) entry which is preliminary data.</text>
</comment>
<dbReference type="GO" id="GO:0004751">
    <property type="term" value="F:ribose-5-phosphate isomerase activity"/>
    <property type="evidence" value="ECO:0007669"/>
    <property type="project" value="TreeGrafter"/>
</dbReference>
<dbReference type="Gene3D" id="3.40.1400.10">
    <property type="entry name" value="Sugar-phosphate isomerase, RpiB/LacA/LacB"/>
    <property type="match status" value="1"/>
</dbReference>
<dbReference type="SUPFAM" id="SSF89623">
    <property type="entry name" value="Ribose/Galactose isomerase RpiB/AlsB"/>
    <property type="match status" value="1"/>
</dbReference>
<evidence type="ECO:0008006" key="4">
    <source>
        <dbReference type="Google" id="ProtNLM"/>
    </source>
</evidence>
<gene>
    <name evidence="2" type="ORF">A2397_01535</name>
</gene>
<proteinExistence type="inferred from homology"/>
<dbReference type="GO" id="GO:0009052">
    <property type="term" value="P:pentose-phosphate shunt, non-oxidative branch"/>
    <property type="evidence" value="ECO:0007669"/>
    <property type="project" value="TreeGrafter"/>
</dbReference>